<evidence type="ECO:0000256" key="4">
    <source>
        <dbReference type="ARBA" id="ARBA00022692"/>
    </source>
</evidence>
<protein>
    <submittedName>
        <fullName evidence="9">ABC transporter permease</fullName>
    </submittedName>
</protein>
<proteinExistence type="inferred from homology"/>
<dbReference type="GO" id="GO:0055085">
    <property type="term" value="P:transmembrane transport"/>
    <property type="evidence" value="ECO:0007669"/>
    <property type="project" value="InterPro"/>
</dbReference>
<dbReference type="EMBL" id="BSFI01000019">
    <property type="protein sequence ID" value="GLK69054.1"/>
    <property type="molecule type" value="Genomic_DNA"/>
</dbReference>
<evidence type="ECO:0000256" key="5">
    <source>
        <dbReference type="ARBA" id="ARBA00022989"/>
    </source>
</evidence>
<dbReference type="InterPro" id="IPR035906">
    <property type="entry name" value="MetI-like_sf"/>
</dbReference>
<keyword evidence="3" id="KW-1003">Cell membrane</keyword>
<feature type="transmembrane region" description="Helical" evidence="7">
    <location>
        <begin position="250"/>
        <end position="268"/>
    </location>
</feature>
<keyword evidence="6 7" id="KW-0472">Membrane</keyword>
<dbReference type="GO" id="GO:0005886">
    <property type="term" value="C:plasma membrane"/>
    <property type="evidence" value="ECO:0007669"/>
    <property type="project" value="UniProtKB-SubCell"/>
</dbReference>
<evidence type="ECO:0000256" key="1">
    <source>
        <dbReference type="ARBA" id="ARBA00004651"/>
    </source>
</evidence>
<dbReference type="InterPro" id="IPR000515">
    <property type="entry name" value="MetI-like"/>
</dbReference>
<keyword evidence="5 7" id="KW-1133">Transmembrane helix</keyword>
<dbReference type="CDD" id="cd06261">
    <property type="entry name" value="TM_PBP2"/>
    <property type="match status" value="1"/>
</dbReference>
<evidence type="ECO:0000313" key="10">
    <source>
        <dbReference type="Proteomes" id="UP001143372"/>
    </source>
</evidence>
<name>A0A9W6MW30_9HYPH</name>
<reference evidence="9" key="2">
    <citation type="submission" date="2023-01" db="EMBL/GenBank/DDBJ databases">
        <authorList>
            <person name="Sun Q."/>
            <person name="Evtushenko L."/>
        </authorList>
    </citation>
    <scope>NUCLEOTIDE SEQUENCE</scope>
    <source>
        <strain evidence="9">VKM B-2347</strain>
    </source>
</reference>
<evidence type="ECO:0000259" key="8">
    <source>
        <dbReference type="PROSITE" id="PS50928"/>
    </source>
</evidence>
<evidence type="ECO:0000256" key="6">
    <source>
        <dbReference type="ARBA" id="ARBA00023136"/>
    </source>
</evidence>
<dbReference type="Proteomes" id="UP001143372">
    <property type="component" value="Unassembled WGS sequence"/>
</dbReference>
<dbReference type="PANTHER" id="PTHR30151">
    <property type="entry name" value="ALKANE SULFONATE ABC TRANSPORTER-RELATED, MEMBRANE SUBUNIT"/>
    <property type="match status" value="1"/>
</dbReference>
<gene>
    <name evidence="9" type="ORF">GCM10008179_26920</name>
</gene>
<dbReference type="AlphaFoldDB" id="A0A9W6MW30"/>
<dbReference type="Gene3D" id="1.10.3720.10">
    <property type="entry name" value="MetI-like"/>
    <property type="match status" value="1"/>
</dbReference>
<feature type="transmembrane region" description="Helical" evidence="7">
    <location>
        <begin position="188"/>
        <end position="210"/>
    </location>
</feature>
<feature type="transmembrane region" description="Helical" evidence="7">
    <location>
        <begin position="89"/>
        <end position="109"/>
    </location>
</feature>
<sequence length="283" mass="30426">MSEISYGRHLAAERRPGVPGRRARLAGALTSPATRRLIILLLIAILWEVGARLQNNPIMLPSLSQTAAVLFDGETAADLLASSFASLAVLLKGYSIAIGCGLVLVSIAVANRFARDVLTTLTAMFNPLPAIALLPLAMLWFGIGEKSLVFVLSFSVLWPFAAAALAGFETVPETLRLVGRNYGYRGPAYVAQILIPAALPALLTGLRLGWAFAWRTLIAAELVFGVTARQGGLGWFIFQNRNELLTDRVFAGLAAVIVIGLLVDALVFRSIEAATVRRWGMQK</sequence>
<evidence type="ECO:0000256" key="2">
    <source>
        <dbReference type="ARBA" id="ARBA00022448"/>
    </source>
</evidence>
<feature type="transmembrane region" description="Helical" evidence="7">
    <location>
        <begin position="121"/>
        <end position="141"/>
    </location>
</feature>
<dbReference type="RefSeq" id="WP_271169292.1">
    <property type="nucleotide sequence ID" value="NZ_BSFI01000019.1"/>
</dbReference>
<reference evidence="9" key="1">
    <citation type="journal article" date="2014" name="Int. J. Syst. Evol. Microbiol.">
        <title>Complete genome sequence of Corynebacterium casei LMG S-19264T (=DSM 44701T), isolated from a smear-ripened cheese.</title>
        <authorList>
            <consortium name="US DOE Joint Genome Institute (JGI-PGF)"/>
            <person name="Walter F."/>
            <person name="Albersmeier A."/>
            <person name="Kalinowski J."/>
            <person name="Ruckert C."/>
        </authorList>
    </citation>
    <scope>NUCLEOTIDE SEQUENCE</scope>
    <source>
        <strain evidence="9">VKM B-2347</strain>
    </source>
</reference>
<feature type="transmembrane region" description="Helical" evidence="7">
    <location>
        <begin position="217"/>
        <end position="238"/>
    </location>
</feature>
<evidence type="ECO:0000313" key="9">
    <source>
        <dbReference type="EMBL" id="GLK69054.1"/>
    </source>
</evidence>
<feature type="transmembrane region" description="Helical" evidence="7">
    <location>
        <begin position="148"/>
        <end position="168"/>
    </location>
</feature>
<keyword evidence="4 7" id="KW-0812">Transmembrane</keyword>
<feature type="domain" description="ABC transmembrane type-1" evidence="8">
    <location>
        <begin position="79"/>
        <end position="267"/>
    </location>
</feature>
<keyword evidence="2 7" id="KW-0813">Transport</keyword>
<keyword evidence="10" id="KW-1185">Reference proteome</keyword>
<comment type="similarity">
    <text evidence="7">Belongs to the binding-protein-dependent transport system permease family.</text>
</comment>
<evidence type="ECO:0000256" key="7">
    <source>
        <dbReference type="RuleBase" id="RU363032"/>
    </source>
</evidence>
<comment type="subcellular location">
    <subcellularLocation>
        <location evidence="1 7">Cell membrane</location>
        <topology evidence="1 7">Multi-pass membrane protein</topology>
    </subcellularLocation>
</comment>
<dbReference type="PROSITE" id="PS50928">
    <property type="entry name" value="ABC_TM1"/>
    <property type="match status" value="1"/>
</dbReference>
<comment type="caution">
    <text evidence="9">The sequence shown here is derived from an EMBL/GenBank/DDBJ whole genome shotgun (WGS) entry which is preliminary data.</text>
</comment>
<dbReference type="Pfam" id="PF00528">
    <property type="entry name" value="BPD_transp_1"/>
    <property type="match status" value="1"/>
</dbReference>
<accession>A0A9W6MW30</accession>
<dbReference type="SUPFAM" id="SSF161098">
    <property type="entry name" value="MetI-like"/>
    <property type="match status" value="1"/>
</dbReference>
<organism evidence="9 10">
    <name type="scientific">Hansschlegelia plantiphila</name>
    <dbReference type="NCBI Taxonomy" id="374655"/>
    <lineage>
        <taxon>Bacteria</taxon>
        <taxon>Pseudomonadati</taxon>
        <taxon>Pseudomonadota</taxon>
        <taxon>Alphaproteobacteria</taxon>
        <taxon>Hyphomicrobiales</taxon>
        <taxon>Methylopilaceae</taxon>
        <taxon>Hansschlegelia</taxon>
    </lineage>
</organism>
<evidence type="ECO:0000256" key="3">
    <source>
        <dbReference type="ARBA" id="ARBA00022475"/>
    </source>
</evidence>
<dbReference type="PANTHER" id="PTHR30151:SF16">
    <property type="entry name" value="ABC TRANSPORTER PERMEASE PROTEIN"/>
    <property type="match status" value="1"/>
</dbReference>